<dbReference type="RefSeq" id="WP_037311550.1">
    <property type="nucleotide sequence ID" value="NZ_FOWS01000001.1"/>
</dbReference>
<name>A0A837D4W8_9PSEU</name>
<feature type="transmembrane region" description="Helical" evidence="1">
    <location>
        <begin position="395"/>
        <end position="414"/>
    </location>
</feature>
<feature type="transmembrane region" description="Helical" evidence="1">
    <location>
        <begin position="252"/>
        <end position="273"/>
    </location>
</feature>
<accession>A0A837D4W8</accession>
<feature type="transmembrane region" description="Helical" evidence="1">
    <location>
        <begin position="31"/>
        <end position="51"/>
    </location>
</feature>
<feature type="transmembrane region" description="Helical" evidence="1">
    <location>
        <begin position="126"/>
        <end position="145"/>
    </location>
</feature>
<sequence length="599" mass="65355">MVALTSTPVRPAVEAAEPPVRRRRTRPFRPVDAVIMLGYGLAAFLLYRPLWLNLDSGYLRFSGQDQNLWEWFYAVTAHNVLNFENLLFTTLQNHPDGVNLSANTAMYGLALPLTPVTILFGPTATFTLVLTGGLAGTASAWYWVLSRHLVDSRVGAAVGAAFCGFAPPMISHANAHPNWVALFVMPFIVLWLLKIVRGAPPVSSGIVLGLLVTWQVFIGKEPLLVMATTMVVFALVYALMAPGHTLAVAPRLGAGLGVGAAVSLVIVAVPLWWQFFGPQSYSALEHGLRGNDAAAFTAFASDSLAGGEYSGAGLAMNRTEENAFFGWPLVLVVLGITVALWRVLAARAVAVTMLAMAWISMGAIVIVDGEGTSIPGPWMLLFDRPLFESVLETRFSLGCVPLIGILLAMATERVLRLRVRSDQRRAATVVWCGVLATALLPIVPTELHVTERKAAPAFFTEGDWRVYVRDGSVVPVPPPDVADAEALHWQMETGMGFPLVEGYFVGPNEEGDGMYGAPRRRTSLILEYVAMRGETYEVTAYDRVIARSDLRYWEADVVVLPLDAPYRHELQATVTDLLEDPGHPVKDVWVWDVHALLTR</sequence>
<keyword evidence="1" id="KW-0472">Membrane</keyword>
<feature type="transmembrane region" description="Helical" evidence="1">
    <location>
        <begin position="200"/>
        <end position="217"/>
    </location>
</feature>
<dbReference type="GO" id="GO:0016740">
    <property type="term" value="F:transferase activity"/>
    <property type="evidence" value="ECO:0007669"/>
    <property type="project" value="UniProtKB-KW"/>
</dbReference>
<protein>
    <submittedName>
        <fullName evidence="2">Glycosyl transferase</fullName>
    </submittedName>
</protein>
<dbReference type="OrthoDB" id="2369748at2"/>
<feature type="transmembrane region" description="Helical" evidence="1">
    <location>
        <begin position="223"/>
        <end position="240"/>
    </location>
</feature>
<feature type="transmembrane region" description="Helical" evidence="1">
    <location>
        <begin position="176"/>
        <end position="193"/>
    </location>
</feature>
<dbReference type="Proteomes" id="UP000030848">
    <property type="component" value="Unassembled WGS sequence"/>
</dbReference>
<feature type="transmembrane region" description="Helical" evidence="1">
    <location>
        <begin position="426"/>
        <end position="443"/>
    </location>
</feature>
<keyword evidence="2" id="KW-0808">Transferase</keyword>
<dbReference type="EMBL" id="JRZE01000006">
    <property type="protein sequence ID" value="KHF42562.1"/>
    <property type="molecule type" value="Genomic_DNA"/>
</dbReference>
<comment type="caution">
    <text evidence="2">The sequence shown here is derived from an EMBL/GenBank/DDBJ whole genome shotgun (WGS) entry which is preliminary data.</text>
</comment>
<evidence type="ECO:0000313" key="3">
    <source>
        <dbReference type="Proteomes" id="UP000030848"/>
    </source>
</evidence>
<feature type="transmembrane region" description="Helical" evidence="1">
    <location>
        <begin position="152"/>
        <end position="170"/>
    </location>
</feature>
<reference evidence="2 3" key="1">
    <citation type="submission" date="2014-10" db="EMBL/GenBank/DDBJ databases">
        <title>Genome sequence of Micropolyspora internatus JCM3315.</title>
        <authorList>
            <person name="Shin S.-K."/>
            <person name="Yi H."/>
        </authorList>
    </citation>
    <scope>NUCLEOTIDE SEQUENCE [LARGE SCALE GENOMIC DNA]</scope>
    <source>
        <strain evidence="2 3">JCM 3315</strain>
    </source>
</reference>
<dbReference type="AlphaFoldDB" id="A0A837D4W8"/>
<evidence type="ECO:0000256" key="1">
    <source>
        <dbReference type="SAM" id="Phobius"/>
    </source>
</evidence>
<gene>
    <name evidence="2" type="ORF">MINT15_27640</name>
</gene>
<keyword evidence="1" id="KW-0812">Transmembrane</keyword>
<evidence type="ECO:0000313" key="2">
    <source>
        <dbReference type="EMBL" id="KHF42562.1"/>
    </source>
</evidence>
<keyword evidence="1" id="KW-1133">Transmembrane helix</keyword>
<feature type="transmembrane region" description="Helical" evidence="1">
    <location>
        <begin position="324"/>
        <end position="341"/>
    </location>
</feature>
<proteinExistence type="predicted"/>
<organism evidence="2 3">
    <name type="scientific">Saccharomonospora viridis</name>
    <dbReference type="NCBI Taxonomy" id="1852"/>
    <lineage>
        <taxon>Bacteria</taxon>
        <taxon>Bacillati</taxon>
        <taxon>Actinomycetota</taxon>
        <taxon>Actinomycetes</taxon>
        <taxon>Pseudonocardiales</taxon>
        <taxon>Pseudonocardiaceae</taxon>
        <taxon>Saccharomonospora</taxon>
    </lineage>
</organism>